<accession>A0A8J6BD36</accession>
<name>A0A8J6BD36_ELECQ</name>
<organism evidence="1 2">
    <name type="scientific">Eleutherodactylus coqui</name>
    <name type="common">Puerto Rican coqui</name>
    <dbReference type="NCBI Taxonomy" id="57060"/>
    <lineage>
        <taxon>Eukaryota</taxon>
        <taxon>Metazoa</taxon>
        <taxon>Chordata</taxon>
        <taxon>Craniata</taxon>
        <taxon>Vertebrata</taxon>
        <taxon>Euteleostomi</taxon>
        <taxon>Amphibia</taxon>
        <taxon>Batrachia</taxon>
        <taxon>Anura</taxon>
        <taxon>Neobatrachia</taxon>
        <taxon>Hyloidea</taxon>
        <taxon>Eleutherodactylidae</taxon>
        <taxon>Eleutherodactylinae</taxon>
        <taxon>Eleutherodactylus</taxon>
        <taxon>Eleutherodactylus</taxon>
    </lineage>
</organism>
<dbReference type="AlphaFoldDB" id="A0A8J6BD36"/>
<gene>
    <name evidence="1" type="ORF">GDO78_017246</name>
</gene>
<protein>
    <submittedName>
        <fullName evidence="1">Uncharacterized protein</fullName>
    </submittedName>
</protein>
<sequence length="102" mass="11833">MILTYQMESVLLAYKYLPSSKFLETRLQVVHRSYLTPARGHHMGIYPTSNCFNPFQSNLYPGFPRGLTLFLRLYNGAVRWLKPVLHEVTRWIGSDSREAGNI</sequence>
<dbReference type="OrthoDB" id="10587203at2759"/>
<comment type="caution">
    <text evidence="1">The sequence shown here is derived from an EMBL/GenBank/DDBJ whole genome shotgun (WGS) entry which is preliminary data.</text>
</comment>
<keyword evidence="2" id="KW-1185">Reference proteome</keyword>
<proteinExistence type="predicted"/>
<evidence type="ECO:0000313" key="1">
    <source>
        <dbReference type="EMBL" id="KAG9461330.1"/>
    </source>
</evidence>
<evidence type="ECO:0000313" key="2">
    <source>
        <dbReference type="Proteomes" id="UP000770717"/>
    </source>
</evidence>
<dbReference type="EMBL" id="WNTK01023721">
    <property type="protein sequence ID" value="KAG9461330.1"/>
    <property type="molecule type" value="Genomic_DNA"/>
</dbReference>
<reference evidence="1" key="1">
    <citation type="thesis" date="2020" institute="ProQuest LLC" country="789 East Eisenhower Parkway, Ann Arbor, MI, USA">
        <title>Comparative Genomics and Chromosome Evolution.</title>
        <authorList>
            <person name="Mudd A.B."/>
        </authorList>
    </citation>
    <scope>NUCLEOTIDE SEQUENCE</scope>
    <source>
        <strain evidence="1">HN-11 Male</strain>
        <tissue evidence="1">Kidney and liver</tissue>
    </source>
</reference>
<dbReference type="Proteomes" id="UP000770717">
    <property type="component" value="Unassembled WGS sequence"/>
</dbReference>